<evidence type="ECO:0000313" key="2">
    <source>
        <dbReference type="EMBL" id="KAJ7611840.1"/>
    </source>
</evidence>
<feature type="compositionally biased region" description="Polar residues" evidence="1">
    <location>
        <begin position="107"/>
        <end position="116"/>
    </location>
</feature>
<proteinExistence type="predicted"/>
<feature type="compositionally biased region" description="Basic residues" evidence="1">
    <location>
        <begin position="92"/>
        <end position="102"/>
    </location>
</feature>
<dbReference type="Proteomes" id="UP001221142">
    <property type="component" value="Unassembled WGS sequence"/>
</dbReference>
<sequence>MTEHPPSLRLFFFLVLQCNTRRRAFQRQRRFAYVDRQSTTTYSSTTNGSLNNHNGLTPGQLTLRLRVMRGCGLVLVALASRTRRKHVDHTLARHACHNHPHRPNPDDTPSVTAPAF</sequence>
<protein>
    <submittedName>
        <fullName evidence="2">Uncharacterized protein</fullName>
    </submittedName>
</protein>
<evidence type="ECO:0000256" key="1">
    <source>
        <dbReference type="SAM" id="MobiDB-lite"/>
    </source>
</evidence>
<gene>
    <name evidence="2" type="ORF">FB45DRAFT_317589</name>
</gene>
<name>A0AAD7B6V5_9AGAR</name>
<organism evidence="2 3">
    <name type="scientific">Roridomyces roridus</name>
    <dbReference type="NCBI Taxonomy" id="1738132"/>
    <lineage>
        <taxon>Eukaryota</taxon>
        <taxon>Fungi</taxon>
        <taxon>Dikarya</taxon>
        <taxon>Basidiomycota</taxon>
        <taxon>Agaricomycotina</taxon>
        <taxon>Agaricomycetes</taxon>
        <taxon>Agaricomycetidae</taxon>
        <taxon>Agaricales</taxon>
        <taxon>Marasmiineae</taxon>
        <taxon>Mycenaceae</taxon>
        <taxon>Roridomyces</taxon>
    </lineage>
</organism>
<comment type="caution">
    <text evidence="2">The sequence shown here is derived from an EMBL/GenBank/DDBJ whole genome shotgun (WGS) entry which is preliminary data.</text>
</comment>
<accession>A0AAD7B6V5</accession>
<keyword evidence="3" id="KW-1185">Reference proteome</keyword>
<reference evidence="2" key="1">
    <citation type="submission" date="2023-03" db="EMBL/GenBank/DDBJ databases">
        <title>Massive genome expansion in bonnet fungi (Mycena s.s.) driven by repeated elements and novel gene families across ecological guilds.</title>
        <authorList>
            <consortium name="Lawrence Berkeley National Laboratory"/>
            <person name="Harder C.B."/>
            <person name="Miyauchi S."/>
            <person name="Viragh M."/>
            <person name="Kuo A."/>
            <person name="Thoen E."/>
            <person name="Andreopoulos B."/>
            <person name="Lu D."/>
            <person name="Skrede I."/>
            <person name="Drula E."/>
            <person name="Henrissat B."/>
            <person name="Morin E."/>
            <person name="Kohler A."/>
            <person name="Barry K."/>
            <person name="LaButti K."/>
            <person name="Morin E."/>
            <person name="Salamov A."/>
            <person name="Lipzen A."/>
            <person name="Mereny Z."/>
            <person name="Hegedus B."/>
            <person name="Baldrian P."/>
            <person name="Stursova M."/>
            <person name="Weitz H."/>
            <person name="Taylor A."/>
            <person name="Grigoriev I.V."/>
            <person name="Nagy L.G."/>
            <person name="Martin F."/>
            <person name="Kauserud H."/>
        </authorList>
    </citation>
    <scope>NUCLEOTIDE SEQUENCE</scope>
    <source>
        <strain evidence="2">9284</strain>
    </source>
</reference>
<dbReference type="EMBL" id="JARKIF010000032">
    <property type="protein sequence ID" value="KAJ7611840.1"/>
    <property type="molecule type" value="Genomic_DNA"/>
</dbReference>
<evidence type="ECO:0000313" key="3">
    <source>
        <dbReference type="Proteomes" id="UP001221142"/>
    </source>
</evidence>
<dbReference type="AlphaFoldDB" id="A0AAD7B6V5"/>
<feature type="region of interest" description="Disordered" evidence="1">
    <location>
        <begin position="92"/>
        <end position="116"/>
    </location>
</feature>